<evidence type="ECO:0000259" key="2">
    <source>
        <dbReference type="Pfam" id="PF24758"/>
    </source>
</evidence>
<dbReference type="Proteomes" id="UP000007752">
    <property type="component" value="Chromosome 9"/>
</dbReference>
<dbReference type="Pfam" id="PF24758">
    <property type="entry name" value="LRR_At5g56370"/>
    <property type="match status" value="1"/>
</dbReference>
<feature type="region of interest" description="Disordered" evidence="1">
    <location>
        <begin position="27"/>
        <end position="46"/>
    </location>
</feature>
<feature type="domain" description="F-box/LRR-repeat protein 15/At3g58940/PEG3-like LRR" evidence="2">
    <location>
        <begin position="9"/>
        <end position="125"/>
    </location>
</feature>
<organism evidence="3">
    <name type="scientific">Oryza sativa subsp. japonica</name>
    <name type="common">Rice</name>
    <dbReference type="NCBI Taxonomy" id="39947"/>
    <lineage>
        <taxon>Eukaryota</taxon>
        <taxon>Viridiplantae</taxon>
        <taxon>Streptophyta</taxon>
        <taxon>Embryophyta</taxon>
        <taxon>Tracheophyta</taxon>
        <taxon>Spermatophyta</taxon>
        <taxon>Magnoliopsida</taxon>
        <taxon>Liliopsida</taxon>
        <taxon>Poales</taxon>
        <taxon>Poaceae</taxon>
        <taxon>BOP clade</taxon>
        <taxon>Oryzoideae</taxon>
        <taxon>Oryzeae</taxon>
        <taxon>Oryzinae</taxon>
        <taxon>Oryza</taxon>
        <taxon>Oryza sativa</taxon>
    </lineage>
</organism>
<reference evidence="3" key="2">
    <citation type="submission" date="2008-12" db="EMBL/GenBank/DDBJ databases">
        <title>Improved gene annotation of the rice (Oryza sativa) genomes.</title>
        <authorList>
            <person name="Wang J."/>
            <person name="Li R."/>
            <person name="Fan W."/>
            <person name="Huang Q."/>
            <person name="Zhang J."/>
            <person name="Zhou Y."/>
            <person name="Hu Y."/>
            <person name="Zi S."/>
            <person name="Li J."/>
            <person name="Ni P."/>
            <person name="Zheng H."/>
            <person name="Zhang Y."/>
            <person name="Zhao M."/>
            <person name="Hao Q."/>
            <person name="McDermott J."/>
            <person name="Samudrala R."/>
            <person name="Kristiansen K."/>
            <person name="Wong G.K.-S."/>
        </authorList>
    </citation>
    <scope>NUCLEOTIDE SEQUENCE</scope>
</reference>
<evidence type="ECO:0000313" key="3">
    <source>
        <dbReference type="EMBL" id="EAZ45369.1"/>
    </source>
</evidence>
<sequence>MEAHRGEIARWLEVLTAKGVQELVFGSTSASPPRSLAAPRSPASTSAVWRLPDTRDILHGAAFPHLHEMVLSCIVMEYRDLAFLLDRSNALEVLAIITCQTNMAELVCVRLASCILRIFQVCLTIVN</sequence>
<gene>
    <name evidence="3" type="ORF">OsJ_30015</name>
</gene>
<accession>A3C0N0</accession>
<dbReference type="InterPro" id="IPR055411">
    <property type="entry name" value="LRR_FXL15/At3g58940/PEG3-like"/>
</dbReference>
<name>A3C0N0_ORYSJ</name>
<protein>
    <recommendedName>
        <fullName evidence="2">F-box/LRR-repeat protein 15/At3g58940/PEG3-like LRR domain-containing protein</fullName>
    </recommendedName>
</protein>
<proteinExistence type="predicted"/>
<dbReference type="EMBL" id="CM000146">
    <property type="protein sequence ID" value="EAZ45369.1"/>
    <property type="molecule type" value="Genomic_DNA"/>
</dbReference>
<evidence type="ECO:0000256" key="1">
    <source>
        <dbReference type="SAM" id="MobiDB-lite"/>
    </source>
</evidence>
<reference evidence="3" key="1">
    <citation type="journal article" date="2005" name="PLoS Biol.">
        <title>The genomes of Oryza sativa: a history of duplications.</title>
        <authorList>
            <person name="Yu J."/>
            <person name="Wang J."/>
            <person name="Lin W."/>
            <person name="Li S."/>
            <person name="Li H."/>
            <person name="Zhou J."/>
            <person name="Ni P."/>
            <person name="Dong W."/>
            <person name="Hu S."/>
            <person name="Zeng C."/>
            <person name="Zhang J."/>
            <person name="Zhang Y."/>
            <person name="Li R."/>
            <person name="Xu Z."/>
            <person name="Li S."/>
            <person name="Li X."/>
            <person name="Zheng H."/>
            <person name="Cong L."/>
            <person name="Lin L."/>
            <person name="Yin J."/>
            <person name="Geng J."/>
            <person name="Li G."/>
            <person name="Shi J."/>
            <person name="Liu J."/>
            <person name="Lv H."/>
            <person name="Li J."/>
            <person name="Wang J."/>
            <person name="Deng Y."/>
            <person name="Ran L."/>
            <person name="Shi X."/>
            <person name="Wang X."/>
            <person name="Wu Q."/>
            <person name="Li C."/>
            <person name="Ren X."/>
            <person name="Wang J."/>
            <person name="Wang X."/>
            <person name="Li D."/>
            <person name="Liu D."/>
            <person name="Zhang X."/>
            <person name="Ji Z."/>
            <person name="Zhao W."/>
            <person name="Sun Y."/>
            <person name="Zhang Z."/>
            <person name="Bao J."/>
            <person name="Han Y."/>
            <person name="Dong L."/>
            <person name="Ji J."/>
            <person name="Chen P."/>
            <person name="Wu S."/>
            <person name="Liu J."/>
            <person name="Xiao Y."/>
            <person name="Bu D."/>
            <person name="Tan J."/>
            <person name="Yang L."/>
            <person name="Ye C."/>
            <person name="Zhang J."/>
            <person name="Xu J."/>
            <person name="Zhou Y."/>
            <person name="Yu Y."/>
            <person name="Zhang B."/>
            <person name="Zhuang S."/>
            <person name="Wei H."/>
            <person name="Liu B."/>
            <person name="Lei M."/>
            <person name="Yu H."/>
            <person name="Li Y."/>
            <person name="Xu H."/>
            <person name="Wei S."/>
            <person name="He X."/>
            <person name="Fang L."/>
            <person name="Zhang Z."/>
            <person name="Zhang Y."/>
            <person name="Huang X."/>
            <person name="Su Z."/>
            <person name="Tong W."/>
            <person name="Li J."/>
            <person name="Tong Z."/>
            <person name="Li S."/>
            <person name="Ye J."/>
            <person name="Wang L."/>
            <person name="Fang L."/>
            <person name="Lei T."/>
            <person name="Chen C."/>
            <person name="Chen H."/>
            <person name="Xu Z."/>
            <person name="Li H."/>
            <person name="Huang H."/>
            <person name="Zhang F."/>
            <person name="Xu H."/>
            <person name="Li N."/>
            <person name="Zhao C."/>
            <person name="Li S."/>
            <person name="Dong L."/>
            <person name="Huang Y."/>
            <person name="Li L."/>
            <person name="Xi Y."/>
            <person name="Qi Q."/>
            <person name="Li W."/>
            <person name="Zhang B."/>
            <person name="Hu W."/>
            <person name="Zhang Y."/>
            <person name="Tian X."/>
            <person name="Jiao Y."/>
            <person name="Liang X."/>
            <person name="Jin J."/>
            <person name="Gao L."/>
            <person name="Zheng W."/>
            <person name="Hao B."/>
            <person name="Liu S."/>
            <person name="Wang W."/>
            <person name="Yuan L."/>
            <person name="Cao M."/>
            <person name="McDermott J."/>
            <person name="Samudrala R."/>
            <person name="Wang J."/>
            <person name="Wong G.K."/>
            <person name="Yang H."/>
        </authorList>
    </citation>
    <scope>NUCLEOTIDE SEQUENCE [LARGE SCALE GENOMIC DNA]</scope>
</reference>
<dbReference type="AlphaFoldDB" id="A3C0N0"/>